<dbReference type="Proteomes" id="UP000306409">
    <property type="component" value="Chromosome"/>
</dbReference>
<dbReference type="PROSITE" id="PS50943">
    <property type="entry name" value="HTH_CROC1"/>
    <property type="match status" value="1"/>
</dbReference>
<dbReference type="GO" id="GO:0003677">
    <property type="term" value="F:DNA binding"/>
    <property type="evidence" value="ECO:0007669"/>
    <property type="project" value="InterPro"/>
</dbReference>
<dbReference type="KEGG" id="rher:EHE19_019305"/>
<gene>
    <name evidence="1" type="ORF">EHE19_019305</name>
</gene>
<protein>
    <submittedName>
        <fullName evidence="1">Helix-turn-helix transcriptional regulator</fullName>
    </submittedName>
</protein>
<dbReference type="Gene3D" id="1.10.260.40">
    <property type="entry name" value="lambda repressor-like DNA-binding domains"/>
    <property type="match status" value="1"/>
</dbReference>
<dbReference type="InterPro" id="IPR010982">
    <property type="entry name" value="Lambda_DNA-bd_dom_sf"/>
</dbReference>
<keyword evidence="2" id="KW-1185">Reference proteome</keyword>
<proteinExistence type="predicted"/>
<dbReference type="InterPro" id="IPR001387">
    <property type="entry name" value="Cro/C1-type_HTH"/>
</dbReference>
<evidence type="ECO:0000313" key="1">
    <source>
        <dbReference type="EMBL" id="QNU66943.1"/>
    </source>
</evidence>
<dbReference type="SUPFAM" id="SSF47413">
    <property type="entry name" value="lambda repressor-like DNA-binding domains"/>
    <property type="match status" value="1"/>
</dbReference>
<reference evidence="1 2" key="1">
    <citation type="submission" date="2020-09" db="EMBL/GenBank/DDBJ databases">
        <title>Characterization and genome sequencing of Ruminiclostridium sp. nov. MA18.</title>
        <authorList>
            <person name="Rettenmaier R."/>
            <person name="Kowollik M.-L."/>
            <person name="Liebl W."/>
            <person name="Zverlov V."/>
        </authorList>
    </citation>
    <scope>NUCLEOTIDE SEQUENCE [LARGE SCALE GENOMIC DNA]</scope>
    <source>
        <strain evidence="1 2">MA18</strain>
    </source>
</reference>
<evidence type="ECO:0000313" key="2">
    <source>
        <dbReference type="Proteomes" id="UP000306409"/>
    </source>
</evidence>
<dbReference type="CDD" id="cd00093">
    <property type="entry name" value="HTH_XRE"/>
    <property type="match status" value="1"/>
</dbReference>
<organism evidence="1 2">
    <name type="scientific">Ruminiclostridium herbifermentans</name>
    <dbReference type="NCBI Taxonomy" id="2488810"/>
    <lineage>
        <taxon>Bacteria</taxon>
        <taxon>Bacillati</taxon>
        <taxon>Bacillota</taxon>
        <taxon>Clostridia</taxon>
        <taxon>Eubacteriales</taxon>
        <taxon>Oscillospiraceae</taxon>
        <taxon>Ruminiclostridium</taxon>
    </lineage>
</organism>
<sequence length="126" mass="14566">MNKRLEELRQALGISQEDLGAKINLKRAAISMYETGKRNLSDRVISDICREFNVNEIWLRTGEGEMFLKMDREDELAQWAGSLLSPNNDNEFMKKFVHMLSKLDASDWDVLAKMATLMAEDHNEKD</sequence>
<dbReference type="AlphaFoldDB" id="A0A4U7J940"/>
<dbReference type="OrthoDB" id="2735991at2"/>
<name>A0A4U7J940_9FIRM</name>
<dbReference type="Pfam" id="PF01381">
    <property type="entry name" value="HTH_3"/>
    <property type="match status" value="1"/>
</dbReference>
<accession>A0A4U7J940</accession>
<dbReference type="EMBL" id="CP061336">
    <property type="protein sequence ID" value="QNU66943.1"/>
    <property type="molecule type" value="Genomic_DNA"/>
</dbReference>
<dbReference type="SMART" id="SM00530">
    <property type="entry name" value="HTH_XRE"/>
    <property type="match status" value="1"/>
</dbReference>
<dbReference type="RefSeq" id="WP_137699093.1">
    <property type="nucleotide sequence ID" value="NZ_CP061336.1"/>
</dbReference>